<dbReference type="STRING" id="36874.HQ34_00325"/>
<reference evidence="7 9" key="1">
    <citation type="submission" date="2014-08" db="EMBL/GenBank/DDBJ databases">
        <title>Porphyromonas cangingivalis strain:COT-109_OH1386 Genome sequencing.</title>
        <authorList>
            <person name="Wallis C."/>
            <person name="Deusch O."/>
            <person name="O'Flynn C."/>
            <person name="Davis I."/>
            <person name="Jospin G."/>
            <person name="Darling A.E."/>
            <person name="Coil D.A."/>
            <person name="Alexiev A."/>
            <person name="Horsfall A."/>
            <person name="Kirkwood N."/>
            <person name="Harris S."/>
            <person name="Eisen J.A."/>
        </authorList>
    </citation>
    <scope>NUCLEOTIDE SEQUENCE [LARGE SCALE GENOMIC DNA]</scope>
    <source>
        <strain evidence="9">COT-109 OH1386</strain>
        <strain evidence="7">COT-109_OH1386</strain>
    </source>
</reference>
<name>A0A099X001_PORCN</name>
<dbReference type="InterPro" id="IPR043141">
    <property type="entry name" value="Ribosomal_uL10-like_sf"/>
</dbReference>
<dbReference type="eggNOG" id="COG0244">
    <property type="taxonomic scope" value="Bacteria"/>
</dbReference>
<evidence type="ECO:0000256" key="6">
    <source>
        <dbReference type="ARBA" id="ARBA00035502"/>
    </source>
</evidence>
<dbReference type="AlphaFoldDB" id="A0A099X001"/>
<dbReference type="Proteomes" id="UP000030125">
    <property type="component" value="Unassembled WGS sequence"/>
</dbReference>
<evidence type="ECO:0000313" key="10">
    <source>
        <dbReference type="Proteomes" id="UP000189956"/>
    </source>
</evidence>
<dbReference type="EMBL" id="FUWL01000003">
    <property type="protein sequence ID" value="SJZ31865.1"/>
    <property type="molecule type" value="Genomic_DNA"/>
</dbReference>
<evidence type="ECO:0000256" key="4">
    <source>
        <dbReference type="ARBA" id="ARBA00023274"/>
    </source>
</evidence>
<keyword evidence="9" id="KW-1185">Reference proteome</keyword>
<evidence type="ECO:0000313" key="7">
    <source>
        <dbReference type="EMBL" id="KGN82017.1"/>
    </source>
</evidence>
<evidence type="ECO:0000313" key="9">
    <source>
        <dbReference type="Proteomes" id="UP000030125"/>
    </source>
</evidence>
<evidence type="ECO:0000256" key="1">
    <source>
        <dbReference type="ARBA" id="ARBA00002633"/>
    </source>
</evidence>
<evidence type="ECO:0000313" key="8">
    <source>
        <dbReference type="EMBL" id="SJZ31865.1"/>
    </source>
</evidence>
<dbReference type="PANTHER" id="PTHR11560">
    <property type="entry name" value="39S RIBOSOMAL PROTEIN L10, MITOCHONDRIAL"/>
    <property type="match status" value="1"/>
</dbReference>
<dbReference type="Proteomes" id="UP000189956">
    <property type="component" value="Unassembled WGS sequence"/>
</dbReference>
<gene>
    <name evidence="7" type="ORF">HQ35_03230</name>
    <name evidence="8" type="ORF">SAMN02745205_00207</name>
</gene>
<dbReference type="NCBIfam" id="NF000955">
    <property type="entry name" value="PRK00099.1-1"/>
    <property type="match status" value="1"/>
</dbReference>
<keyword evidence="4" id="KW-0687">Ribonucleoprotein</keyword>
<evidence type="ECO:0000256" key="5">
    <source>
        <dbReference type="ARBA" id="ARBA00035202"/>
    </source>
</evidence>
<dbReference type="InterPro" id="IPR001790">
    <property type="entry name" value="Ribosomal_uL10"/>
</dbReference>
<dbReference type="RefSeq" id="WP_025836733.1">
    <property type="nucleotide sequence ID" value="NZ_CALTZT010000064.1"/>
</dbReference>
<dbReference type="OrthoDB" id="1523686at2"/>
<comment type="similarity">
    <text evidence="2">Belongs to the universal ribosomal protein uL10 family.</text>
</comment>
<dbReference type="InterPro" id="IPR047865">
    <property type="entry name" value="Ribosomal_uL10_bac_type"/>
</dbReference>
<organism evidence="7 9">
    <name type="scientific">Porphyromonas cangingivalis</name>
    <dbReference type="NCBI Taxonomy" id="36874"/>
    <lineage>
        <taxon>Bacteria</taxon>
        <taxon>Pseudomonadati</taxon>
        <taxon>Bacteroidota</taxon>
        <taxon>Bacteroidia</taxon>
        <taxon>Bacteroidales</taxon>
        <taxon>Porphyromonadaceae</taxon>
        <taxon>Porphyromonas</taxon>
    </lineage>
</organism>
<reference evidence="8 10" key="2">
    <citation type="submission" date="2017-02" db="EMBL/GenBank/DDBJ databases">
        <authorList>
            <person name="Peterson S.W."/>
        </authorList>
    </citation>
    <scope>NUCLEOTIDE SEQUENCE [LARGE SCALE GENOMIC DNA]</scope>
    <source>
        <strain evidence="8 10">ATCC 700135</strain>
    </source>
</reference>
<protein>
    <recommendedName>
        <fullName evidence="5">Large ribosomal subunit protein uL10</fullName>
    </recommendedName>
    <alternativeName>
        <fullName evidence="6">50S ribosomal protein L10</fullName>
    </alternativeName>
</protein>
<dbReference type="SUPFAM" id="SSF160369">
    <property type="entry name" value="Ribosomal protein L10-like"/>
    <property type="match status" value="1"/>
</dbReference>
<proteinExistence type="inferred from homology"/>
<dbReference type="CDD" id="cd05797">
    <property type="entry name" value="Ribosomal_L10"/>
    <property type="match status" value="1"/>
</dbReference>
<sequence length="177" mass="19560">MKKEDKVLVVEKLVELIGKYPHVYLTDIEALPADKTSELRRECFKSEVKLMVVKNSLLRLAMSQVNEEAFAPLFPLLKGNTAVMFAETANVPAKVIKNFTKNEKKGEGKPQLKGAYVQESIYVGPENLEALVNIKSKEELIADVVALLQSPAKNVISALQSGGNTIHGVLQTLQERN</sequence>
<dbReference type="GO" id="GO:1990904">
    <property type="term" value="C:ribonucleoprotein complex"/>
    <property type="evidence" value="ECO:0007669"/>
    <property type="project" value="UniProtKB-KW"/>
</dbReference>
<evidence type="ECO:0000256" key="2">
    <source>
        <dbReference type="ARBA" id="ARBA00008889"/>
    </source>
</evidence>
<comment type="function">
    <text evidence="1">Forms part of the ribosomal stalk, playing a central role in the interaction of the ribosome with GTP-bound translation factors.</text>
</comment>
<dbReference type="GO" id="GO:0005840">
    <property type="term" value="C:ribosome"/>
    <property type="evidence" value="ECO:0007669"/>
    <property type="project" value="UniProtKB-KW"/>
</dbReference>
<keyword evidence="3 7" id="KW-0689">Ribosomal protein</keyword>
<dbReference type="Pfam" id="PF00466">
    <property type="entry name" value="Ribosomal_L10"/>
    <property type="match status" value="1"/>
</dbReference>
<dbReference type="EMBL" id="JQJD01000014">
    <property type="protein sequence ID" value="KGN82017.1"/>
    <property type="molecule type" value="Genomic_DNA"/>
</dbReference>
<dbReference type="Gene3D" id="3.30.70.1730">
    <property type="match status" value="1"/>
</dbReference>
<evidence type="ECO:0000256" key="3">
    <source>
        <dbReference type="ARBA" id="ARBA00022980"/>
    </source>
</evidence>
<accession>A0A099X001</accession>